<reference evidence="1 2" key="1">
    <citation type="submission" date="2019-03" db="EMBL/GenBank/DDBJ databases">
        <title>Single cell metagenomics reveals metabolic interactions within the superorganism composed of flagellate Streblomastix strix and complex community of Bacteroidetes bacteria on its surface.</title>
        <authorList>
            <person name="Treitli S.C."/>
            <person name="Kolisko M."/>
            <person name="Husnik F."/>
            <person name="Keeling P."/>
            <person name="Hampl V."/>
        </authorList>
    </citation>
    <scope>NUCLEOTIDE SEQUENCE [LARGE SCALE GENOMIC DNA]</scope>
    <source>
        <strain evidence="1">ST1C</strain>
    </source>
</reference>
<accession>A0A5J4X8K3</accession>
<sequence>MSYRSQALFSCTYRFGDSNIRLANQYKLFYQQQSVTTYGINYPQQLVLPTAINIILSLLFNHLLKEIIIVHLLRRLLFHPFILRLPNGPLGLGAPLSCPSLWVGHLKNKKANHDASKWLKRAGIVRTSPRWSRSQYDTKLTANGRQRCERERYQRICKRPRDYSDRRRCRTCPEDAADAGDIIFHHEVHGTANRAERVRNRFLGESNCTSADMGLQGANFACTRGNKTRRGTPHQVLNNTANSLVDGYIQNLQFQFLMLYKLTILSIQHVLEGNTKEILIDLVGMCAALLCFAERSTYIRIQMKQGAQGAQQFDPGYNGVISHAIQPLHALRQIQGQESQDLDDPQAGQYSATAMGSGQQIPQLETFTPTQIVQQFYARQLIPRPQIQQPFQGFDMYP</sequence>
<proteinExistence type="predicted"/>
<comment type="caution">
    <text evidence="1">The sequence shown here is derived from an EMBL/GenBank/DDBJ whole genome shotgun (WGS) entry which is preliminary data.</text>
</comment>
<evidence type="ECO:0000313" key="2">
    <source>
        <dbReference type="Proteomes" id="UP000324800"/>
    </source>
</evidence>
<organism evidence="1 2">
    <name type="scientific">Streblomastix strix</name>
    <dbReference type="NCBI Taxonomy" id="222440"/>
    <lineage>
        <taxon>Eukaryota</taxon>
        <taxon>Metamonada</taxon>
        <taxon>Preaxostyla</taxon>
        <taxon>Oxymonadida</taxon>
        <taxon>Streblomastigidae</taxon>
        <taxon>Streblomastix</taxon>
    </lineage>
</organism>
<gene>
    <name evidence="1" type="ORF">EZS28_000904</name>
</gene>
<dbReference type="Proteomes" id="UP000324800">
    <property type="component" value="Unassembled WGS sequence"/>
</dbReference>
<dbReference type="AlphaFoldDB" id="A0A5J4X8K3"/>
<dbReference type="EMBL" id="SNRW01000085">
    <property type="protein sequence ID" value="KAA6403568.1"/>
    <property type="molecule type" value="Genomic_DNA"/>
</dbReference>
<name>A0A5J4X8K3_9EUKA</name>
<protein>
    <submittedName>
        <fullName evidence="1">Uncharacterized protein</fullName>
    </submittedName>
</protein>
<evidence type="ECO:0000313" key="1">
    <source>
        <dbReference type="EMBL" id="KAA6403568.1"/>
    </source>
</evidence>